<dbReference type="AlphaFoldDB" id="A0AAD4SUF7"/>
<accession>A0AAD4SUF7</accession>
<gene>
    <name evidence="1" type="ORF">MKW98_013429</name>
</gene>
<proteinExistence type="predicted"/>
<keyword evidence="2" id="KW-1185">Reference proteome</keyword>
<sequence length="66" mass="7649">MDDASKDLEILKVNFSYYTARFDKVSLDKFIGRVADIPDPQLDPAVKEAFDVATYMHFILLRRLPQ</sequence>
<name>A0AAD4SUF7_9MAGN</name>
<protein>
    <submittedName>
        <fullName evidence="1">Uncharacterized protein</fullName>
    </submittedName>
</protein>
<evidence type="ECO:0000313" key="2">
    <source>
        <dbReference type="Proteomes" id="UP001202328"/>
    </source>
</evidence>
<organism evidence="1 2">
    <name type="scientific">Papaver atlanticum</name>
    <dbReference type="NCBI Taxonomy" id="357466"/>
    <lineage>
        <taxon>Eukaryota</taxon>
        <taxon>Viridiplantae</taxon>
        <taxon>Streptophyta</taxon>
        <taxon>Embryophyta</taxon>
        <taxon>Tracheophyta</taxon>
        <taxon>Spermatophyta</taxon>
        <taxon>Magnoliopsida</taxon>
        <taxon>Ranunculales</taxon>
        <taxon>Papaveraceae</taxon>
        <taxon>Papaveroideae</taxon>
        <taxon>Papaver</taxon>
    </lineage>
</organism>
<reference evidence="1" key="1">
    <citation type="submission" date="2022-04" db="EMBL/GenBank/DDBJ databases">
        <title>A functionally conserved STORR gene fusion in Papaver species that diverged 16.8 million years ago.</title>
        <authorList>
            <person name="Catania T."/>
        </authorList>
    </citation>
    <scope>NUCLEOTIDE SEQUENCE</scope>
    <source>
        <strain evidence="1">S-188037</strain>
    </source>
</reference>
<comment type="caution">
    <text evidence="1">The sequence shown here is derived from an EMBL/GenBank/DDBJ whole genome shotgun (WGS) entry which is preliminary data.</text>
</comment>
<dbReference type="EMBL" id="JAJJMB010008687">
    <property type="protein sequence ID" value="KAI3921495.1"/>
    <property type="molecule type" value="Genomic_DNA"/>
</dbReference>
<dbReference type="Proteomes" id="UP001202328">
    <property type="component" value="Unassembled WGS sequence"/>
</dbReference>
<evidence type="ECO:0000313" key="1">
    <source>
        <dbReference type="EMBL" id="KAI3921495.1"/>
    </source>
</evidence>